<dbReference type="GO" id="GO:0045892">
    <property type="term" value="P:negative regulation of DNA-templated transcription"/>
    <property type="evidence" value="ECO:0007669"/>
    <property type="project" value="TreeGrafter"/>
</dbReference>
<keyword evidence="2" id="KW-0805">Transcription regulation</keyword>
<dbReference type="Gene3D" id="3.30.450.40">
    <property type="match status" value="1"/>
</dbReference>
<dbReference type="InterPro" id="IPR021153">
    <property type="entry name" value="HrcA_C"/>
</dbReference>
<dbReference type="GO" id="GO:0003677">
    <property type="term" value="F:DNA binding"/>
    <property type="evidence" value="ECO:0007669"/>
    <property type="project" value="InterPro"/>
</dbReference>
<comment type="caution">
    <text evidence="5">The sequence shown here is derived from an EMBL/GenBank/DDBJ whole genome shotgun (WGS) entry which is preliminary data.</text>
</comment>
<dbReference type="AlphaFoldDB" id="A0A2C6L1R7"/>
<dbReference type="PANTHER" id="PTHR34824">
    <property type="entry name" value="HEAT-INDUCIBLE TRANSCRIPTION REPRESSOR HRCA"/>
    <property type="match status" value="1"/>
</dbReference>
<reference evidence="5 6" key="1">
    <citation type="submission" date="2013-09" db="EMBL/GenBank/DDBJ databases">
        <title>Biodegradation of hydrocarbons in the deep terrestrial subsurface : characterization of a microbial consortium composed of two Desulfotomaculum species originating from a deep geological formation.</title>
        <authorList>
            <person name="Aullo T."/>
            <person name="Berlendis S."/>
            <person name="Lascourreges J.-F."/>
            <person name="Dessort D."/>
            <person name="Saint-Laurent S."/>
            <person name="Schraauwers B."/>
            <person name="Mas J."/>
            <person name="Magot M."/>
            <person name="Ranchou-Peyruse A."/>
        </authorList>
    </citation>
    <scope>NUCLEOTIDE SEQUENCE [LARGE SCALE GENOMIC DNA]</scope>
    <source>
        <strain evidence="5 6">Bs107</strain>
    </source>
</reference>
<dbReference type="Proteomes" id="UP000222564">
    <property type="component" value="Unassembled WGS sequence"/>
</dbReference>
<proteinExistence type="predicted"/>
<keyword evidence="6" id="KW-1185">Reference proteome</keyword>
<dbReference type="Pfam" id="PF01628">
    <property type="entry name" value="HrcA"/>
    <property type="match status" value="1"/>
</dbReference>
<evidence type="ECO:0000256" key="1">
    <source>
        <dbReference type="ARBA" id="ARBA00022491"/>
    </source>
</evidence>
<keyword evidence="1" id="KW-0678">Repressor</keyword>
<feature type="domain" description="Heat-inducible transcription repressor HrcA C-terminal" evidence="4">
    <location>
        <begin position="1"/>
        <end position="85"/>
    </location>
</feature>
<dbReference type="EMBL" id="AWQQ01000102">
    <property type="protein sequence ID" value="PHJ37261.1"/>
    <property type="molecule type" value="Genomic_DNA"/>
</dbReference>
<dbReference type="SUPFAM" id="SSF55781">
    <property type="entry name" value="GAF domain-like"/>
    <property type="match status" value="1"/>
</dbReference>
<evidence type="ECO:0000259" key="4">
    <source>
        <dbReference type="Pfam" id="PF01628"/>
    </source>
</evidence>
<gene>
    <name evidence="5" type="ORF">P378_17245</name>
</gene>
<protein>
    <recommendedName>
        <fullName evidence="4">Heat-inducible transcription repressor HrcA C-terminal domain-containing protein</fullName>
    </recommendedName>
</protein>
<name>A0A2C6L1R7_9FIRM</name>
<dbReference type="InterPro" id="IPR002571">
    <property type="entry name" value="HrcA"/>
</dbReference>
<evidence type="ECO:0000313" key="5">
    <source>
        <dbReference type="EMBL" id="PHJ37261.1"/>
    </source>
</evidence>
<dbReference type="PANTHER" id="PTHR34824:SF1">
    <property type="entry name" value="HEAT-INDUCIBLE TRANSCRIPTION REPRESSOR HRCA"/>
    <property type="match status" value="1"/>
</dbReference>
<organism evidence="5 6">
    <name type="scientific">Desulforamulus profundi</name>
    <dbReference type="NCBI Taxonomy" id="1383067"/>
    <lineage>
        <taxon>Bacteria</taxon>
        <taxon>Bacillati</taxon>
        <taxon>Bacillota</taxon>
        <taxon>Clostridia</taxon>
        <taxon>Eubacteriales</taxon>
        <taxon>Peptococcaceae</taxon>
        <taxon>Desulforamulus</taxon>
    </lineage>
</organism>
<evidence type="ECO:0000256" key="3">
    <source>
        <dbReference type="ARBA" id="ARBA00023163"/>
    </source>
</evidence>
<accession>A0A2C6L1R7</accession>
<dbReference type="InterPro" id="IPR029016">
    <property type="entry name" value="GAF-like_dom_sf"/>
</dbReference>
<evidence type="ECO:0000313" key="6">
    <source>
        <dbReference type="Proteomes" id="UP000222564"/>
    </source>
</evidence>
<evidence type="ECO:0000256" key="2">
    <source>
        <dbReference type="ARBA" id="ARBA00023015"/>
    </source>
</evidence>
<keyword evidence="3" id="KW-0804">Transcription</keyword>
<sequence>MNQPEFHNVDKVKVLLSLLEQEDTLRDILETPGDSQGITIKIGSENSRQEIQNCSMITATYQVGDKILGTIGILGPTRMDYARVVTVIDCMSRNLSRTLERLLKGQG</sequence>